<comment type="caution">
    <text evidence="1">The sequence shown here is derived from an EMBL/GenBank/DDBJ whole genome shotgun (WGS) entry which is preliminary data.</text>
</comment>
<gene>
    <name evidence="1" type="ORF">S06H3_37719</name>
</gene>
<evidence type="ECO:0000313" key="1">
    <source>
        <dbReference type="EMBL" id="GAI25726.1"/>
    </source>
</evidence>
<sequence>MKGETKEQRFKRVAERRVQRVLDSLRSLSQCSNKRMYNWDEKQFKKIWDAIDYAFKSCQENFKNAEPEEFQL</sequence>
<dbReference type="AlphaFoldDB" id="X1N653"/>
<organism evidence="1">
    <name type="scientific">marine sediment metagenome</name>
    <dbReference type="NCBI Taxonomy" id="412755"/>
    <lineage>
        <taxon>unclassified sequences</taxon>
        <taxon>metagenomes</taxon>
        <taxon>ecological metagenomes</taxon>
    </lineage>
</organism>
<accession>X1N653</accession>
<proteinExistence type="predicted"/>
<dbReference type="EMBL" id="BARV01022941">
    <property type="protein sequence ID" value="GAI25726.1"/>
    <property type="molecule type" value="Genomic_DNA"/>
</dbReference>
<name>X1N653_9ZZZZ</name>
<reference evidence="1" key="1">
    <citation type="journal article" date="2014" name="Front. Microbiol.">
        <title>High frequency of phylogenetically diverse reductive dehalogenase-homologous genes in deep subseafloor sedimentary metagenomes.</title>
        <authorList>
            <person name="Kawai M."/>
            <person name="Futagami T."/>
            <person name="Toyoda A."/>
            <person name="Takaki Y."/>
            <person name="Nishi S."/>
            <person name="Hori S."/>
            <person name="Arai W."/>
            <person name="Tsubouchi T."/>
            <person name="Morono Y."/>
            <person name="Uchiyama I."/>
            <person name="Ito T."/>
            <person name="Fujiyama A."/>
            <person name="Inagaki F."/>
            <person name="Takami H."/>
        </authorList>
    </citation>
    <scope>NUCLEOTIDE SEQUENCE</scope>
    <source>
        <strain evidence="1">Expedition CK06-06</strain>
    </source>
</reference>
<protein>
    <submittedName>
        <fullName evidence="1">Uncharacterized protein</fullName>
    </submittedName>
</protein>